<protein>
    <recommendedName>
        <fullName evidence="3">Type II secretion system protein</fullName>
    </recommendedName>
</protein>
<dbReference type="RefSeq" id="WP_066484085.1">
    <property type="nucleotide sequence ID" value="NZ_CP013389.1"/>
</dbReference>
<evidence type="ECO:0000313" key="1">
    <source>
        <dbReference type="EMBL" id="AOJ09957.1"/>
    </source>
</evidence>
<dbReference type="Proteomes" id="UP000067711">
    <property type="component" value="Chromosome 1"/>
</dbReference>
<evidence type="ECO:0008006" key="3">
    <source>
        <dbReference type="Google" id="ProtNLM"/>
    </source>
</evidence>
<evidence type="ECO:0000313" key="2">
    <source>
        <dbReference type="Proteomes" id="UP000067711"/>
    </source>
</evidence>
<accession>A0A1B4G208</accession>
<proteinExistence type="predicted"/>
<reference evidence="1 2" key="1">
    <citation type="submission" date="2015-12" db="EMBL/GenBank/DDBJ databases">
        <title>Diversity of Burkholderia near neighbor genomes.</title>
        <authorList>
            <person name="Sahl J."/>
            <person name="Wagner D."/>
            <person name="Keim P."/>
        </authorList>
    </citation>
    <scope>NUCLEOTIDE SEQUENCE [LARGE SCALE GENOMIC DNA]</scope>
    <source>
        <strain evidence="1 2">BDU8</strain>
    </source>
</reference>
<sequence length="155" mass="17807">MLALLIALMLMSVALAGALDVWSLQRRREQERQLLFAGDQYRLAILRYYRVGRVYPASVDDLLNDTRFPAPMHHLRRIYPDPITGKTDWLSLRLGDRIYGVYSNSDAPTIKRSGFPRRYQEFENEQTYQGWKFLYLAAGLRAAPSVASGAGIRPR</sequence>
<dbReference type="AlphaFoldDB" id="A0A1B4G208"/>
<gene>
    <name evidence="1" type="ORF">WS71_22085</name>
</gene>
<dbReference type="EMBL" id="CP013389">
    <property type="protein sequence ID" value="AOJ09957.1"/>
    <property type="molecule type" value="Genomic_DNA"/>
</dbReference>
<name>A0A1B4G208_9BURK</name>
<organism evidence="1 2">
    <name type="scientific">Burkholderia mayonis</name>
    <dbReference type="NCBI Taxonomy" id="1385591"/>
    <lineage>
        <taxon>Bacteria</taxon>
        <taxon>Pseudomonadati</taxon>
        <taxon>Pseudomonadota</taxon>
        <taxon>Betaproteobacteria</taxon>
        <taxon>Burkholderiales</taxon>
        <taxon>Burkholderiaceae</taxon>
        <taxon>Burkholderia</taxon>
        <taxon>pseudomallei group</taxon>
    </lineage>
</organism>